<organism evidence="1 2">
    <name type="scientific">Celerinatantimonas diazotrophica</name>
    <dbReference type="NCBI Taxonomy" id="412034"/>
    <lineage>
        <taxon>Bacteria</taxon>
        <taxon>Pseudomonadati</taxon>
        <taxon>Pseudomonadota</taxon>
        <taxon>Gammaproteobacteria</taxon>
        <taxon>Celerinatantimonadaceae</taxon>
        <taxon>Celerinatantimonas</taxon>
    </lineage>
</organism>
<proteinExistence type="predicted"/>
<evidence type="ECO:0000313" key="2">
    <source>
        <dbReference type="Proteomes" id="UP000295565"/>
    </source>
</evidence>
<dbReference type="EMBL" id="SMGD01000011">
    <property type="protein sequence ID" value="TCK58571.1"/>
    <property type="molecule type" value="Genomic_DNA"/>
</dbReference>
<dbReference type="RefSeq" id="WP_131911540.1">
    <property type="nucleotide sequence ID" value="NZ_OU594967.1"/>
</dbReference>
<dbReference type="AlphaFoldDB" id="A0A4V2PRE7"/>
<dbReference type="OrthoDB" id="7066733at2"/>
<gene>
    <name evidence="1" type="ORF">EV690_0701</name>
</gene>
<protein>
    <submittedName>
        <fullName evidence="1">Uncharacterized protein</fullName>
    </submittedName>
</protein>
<accession>A0A4V2PRE7</accession>
<comment type="caution">
    <text evidence="1">The sequence shown here is derived from an EMBL/GenBank/DDBJ whole genome shotgun (WGS) entry which is preliminary data.</text>
</comment>
<evidence type="ECO:0000313" key="1">
    <source>
        <dbReference type="EMBL" id="TCK58571.1"/>
    </source>
</evidence>
<reference evidence="1 2" key="1">
    <citation type="submission" date="2019-03" db="EMBL/GenBank/DDBJ databases">
        <title>Genomic Encyclopedia of Type Strains, Phase IV (KMG-IV): sequencing the most valuable type-strain genomes for metagenomic binning, comparative biology and taxonomic classification.</title>
        <authorList>
            <person name="Goeker M."/>
        </authorList>
    </citation>
    <scope>NUCLEOTIDE SEQUENCE [LARGE SCALE GENOMIC DNA]</scope>
    <source>
        <strain evidence="1 2">DSM 18577</strain>
    </source>
</reference>
<dbReference type="Proteomes" id="UP000295565">
    <property type="component" value="Unassembled WGS sequence"/>
</dbReference>
<name>A0A4V2PRE7_9GAMM</name>
<keyword evidence="2" id="KW-1185">Reference proteome</keyword>
<sequence length="100" mass="11375">MNQYMVQIAAIEVQMIDPEDDLLPMRKAIANVLKKAHRRLSAGAFAKLLDQAVPALVKYCGCAEDFEKLEHVLDDLYDHQVIDSTGYKEIETHSACNRWL</sequence>